<gene>
    <name evidence="1" type="ORF">A3F15_00430</name>
</gene>
<proteinExistence type="predicted"/>
<organism evidence="1 2">
    <name type="scientific">Candidatus Wildermuthbacteria bacterium RIFCSPHIGHO2_12_FULL_40_12</name>
    <dbReference type="NCBI Taxonomy" id="1802457"/>
    <lineage>
        <taxon>Bacteria</taxon>
        <taxon>Candidatus Wildermuthiibacteriota</taxon>
    </lineage>
</organism>
<evidence type="ECO:0000313" key="2">
    <source>
        <dbReference type="Proteomes" id="UP000177078"/>
    </source>
</evidence>
<name>A0A1G2RD57_9BACT</name>
<dbReference type="EMBL" id="MHUC01000035">
    <property type="protein sequence ID" value="OHA70192.1"/>
    <property type="molecule type" value="Genomic_DNA"/>
</dbReference>
<dbReference type="Proteomes" id="UP000177078">
    <property type="component" value="Unassembled WGS sequence"/>
</dbReference>
<accession>A0A1G2RD57</accession>
<comment type="caution">
    <text evidence="1">The sequence shown here is derived from an EMBL/GenBank/DDBJ whole genome shotgun (WGS) entry which is preliminary data.</text>
</comment>
<evidence type="ECO:0008006" key="3">
    <source>
        <dbReference type="Google" id="ProtNLM"/>
    </source>
</evidence>
<dbReference type="AlphaFoldDB" id="A0A1G2RD57"/>
<dbReference type="STRING" id="1802457.A3F15_00430"/>
<sequence>MYYGYMIKTSKIQKIETLLDRGDSKYLENGVCVKEDGHSTILAVCDSFSKPYDDKNNPIVLFGELSSGEIVKNIFYRAIEKSHIKDSLLSIVKEADNQIKEFQKRAGFPFRSDSLAGLVFAIAKISQEKIEIIQGGDCIALWKNKNGSIEFTPNIVLAASKFVRKAFSDLLQECNGDRNAARAKFTPILMGERMQGVNQNHKTAYPIMNGQLNIKLCFQKTIDTNNVKTLILFADGLIPFQWLENKTRMKELVKNIEKGGLDYQLQITRKEQLAGKTKKDTARFPESAAVTAYFG</sequence>
<reference evidence="1 2" key="1">
    <citation type="journal article" date="2016" name="Nat. Commun.">
        <title>Thousands of microbial genomes shed light on interconnected biogeochemical processes in an aquifer system.</title>
        <authorList>
            <person name="Anantharaman K."/>
            <person name="Brown C.T."/>
            <person name="Hug L.A."/>
            <person name="Sharon I."/>
            <person name="Castelle C.J."/>
            <person name="Probst A.J."/>
            <person name="Thomas B.C."/>
            <person name="Singh A."/>
            <person name="Wilkins M.J."/>
            <person name="Karaoz U."/>
            <person name="Brodie E.L."/>
            <person name="Williams K.H."/>
            <person name="Hubbard S.S."/>
            <person name="Banfield J.F."/>
        </authorList>
    </citation>
    <scope>NUCLEOTIDE SEQUENCE [LARGE SCALE GENOMIC DNA]</scope>
</reference>
<evidence type="ECO:0000313" key="1">
    <source>
        <dbReference type="EMBL" id="OHA70192.1"/>
    </source>
</evidence>
<protein>
    <recommendedName>
        <fullName evidence="3">PPM-type phosphatase domain-containing protein</fullName>
    </recommendedName>
</protein>